<comment type="caution">
    <text evidence="1">The sequence shown here is derived from an EMBL/GenBank/DDBJ whole genome shotgun (WGS) entry which is preliminary data.</text>
</comment>
<proteinExistence type="predicted"/>
<dbReference type="Proteomes" id="UP001165186">
    <property type="component" value="Unassembled WGS sequence"/>
</dbReference>
<accession>A0ACB5S191</accession>
<reference evidence="1" key="1">
    <citation type="submission" date="2024-09" db="EMBL/GenBank/DDBJ databases">
        <title>Draft Genome Sequences of Neofusicoccum parvum.</title>
        <authorList>
            <person name="Ashida A."/>
            <person name="Camagna M."/>
            <person name="Tanaka A."/>
            <person name="Takemoto D."/>
        </authorList>
    </citation>
    <scope>NUCLEOTIDE SEQUENCE</scope>
    <source>
        <strain evidence="1">PPO83</strain>
    </source>
</reference>
<name>A0ACB5S191_9PEZI</name>
<evidence type="ECO:0000313" key="2">
    <source>
        <dbReference type="Proteomes" id="UP001165186"/>
    </source>
</evidence>
<keyword evidence="2" id="KW-1185">Reference proteome</keyword>
<sequence length="272" mass="27917">MDSKHHSPSLLLLLIFFLIPLTLSEGETKIWINQVDGYSKLVPCAQDPLSTIVRGMASGCGDDNSYTSYTCFCTGSSSKMATIISKAVSTTCRNSSAPQQISSALDVFDQYCAIGVAAGTTIAPLHSASATATPAASSALATQTAGAADASSSSSTSRTTAIAAGVAVPVATIALAVGAFFLYRARRQKAEHAEGGEKTVCEADAAAVDGGAVGELPPDQRFEAPSGEPALRHELDSDPKGSGVVEKDGEPVVVSEMDAERGRKLCGLFVPA</sequence>
<evidence type="ECO:0000313" key="1">
    <source>
        <dbReference type="EMBL" id="GME26544.1"/>
    </source>
</evidence>
<dbReference type="EMBL" id="BSXG01000029">
    <property type="protein sequence ID" value="GME26544.1"/>
    <property type="molecule type" value="Genomic_DNA"/>
</dbReference>
<gene>
    <name evidence="1" type="primary">g9622</name>
    <name evidence="1" type="ORF">NpPPO83_00009622</name>
</gene>
<organism evidence="1 2">
    <name type="scientific">Neofusicoccum parvum</name>
    <dbReference type="NCBI Taxonomy" id="310453"/>
    <lineage>
        <taxon>Eukaryota</taxon>
        <taxon>Fungi</taxon>
        <taxon>Dikarya</taxon>
        <taxon>Ascomycota</taxon>
        <taxon>Pezizomycotina</taxon>
        <taxon>Dothideomycetes</taxon>
        <taxon>Dothideomycetes incertae sedis</taxon>
        <taxon>Botryosphaeriales</taxon>
        <taxon>Botryosphaeriaceae</taxon>
        <taxon>Neofusicoccum</taxon>
    </lineage>
</organism>
<protein>
    <submittedName>
        <fullName evidence="1">Uncharacterized protein LTHEOB_117</fullName>
    </submittedName>
</protein>